<sequence>MDRSPFAPLSLSIAVSLLFTLFSHSNVMAAEIVDYKPNCIAQTIRPVSLSITSSKYQAPQKPEQSQAFKDALERLRQIADERGADTILLIDVRNSVINSSKTSPLSAHSDRKEIKISQLRTHLQAQLFTQCADDKTFSAEAAPFSHDGYKLQRIEFEYTFEVPEIKSAANLAASIDLPPAAVSLETGVYGAQLGMSKAQVLALLGPASIEIPAQNHHTIWGYGRHIWLVFQSSTLINISSESDLLTAYGRNLIEFRDGFDDTRWSVQNLLPQKASRLDADKQLDRWITRRTDDTLTLTGKGNQLTLTFETFHPDSASDPQSLLTGFTLSEAQSHSVKQPQTDRLNPAQKDWLMTHLAPQYQGKRPLLTQFQQQFPHMTKLAISGSGEWWIIGNLLQLQFDDEQLRKTKLSQGVFQAISDKQFREEVNALAIPTIKQGLLAQYTDATDNFDAVDIYRDKFAIFAKYDSYDDDALLYEVEIDYF</sequence>
<reference evidence="2 3" key="1">
    <citation type="submission" date="2016-07" db="EMBL/GenBank/DDBJ databases">
        <title>Whole-genome of two Shewanella species isolated from a digestive organ of sea cucumber Apostichopus japonicus Selenka 1867.</title>
        <authorList>
            <person name="Hong H.-H."/>
            <person name="Choi H."/>
            <person name="Cheon S."/>
            <person name="Oh J.-S."/>
            <person name="Lee H.-G."/>
            <person name="Park C."/>
        </authorList>
    </citation>
    <scope>NUCLEOTIDE SEQUENCE [LARGE SCALE GENOMIC DNA]</scope>
    <source>
        <strain evidence="2 3">CSB03KR</strain>
    </source>
</reference>
<protein>
    <submittedName>
        <fullName evidence="2">Uncharacterized protein</fullName>
    </submittedName>
</protein>
<dbReference type="AlphaFoldDB" id="A0A1E5IRS3"/>
<dbReference type="STRING" id="23.BEL05_10495"/>
<keyword evidence="1" id="KW-0732">Signal</keyword>
<feature type="chain" id="PRO_5009179067" evidence="1">
    <location>
        <begin position="30"/>
        <end position="482"/>
    </location>
</feature>
<dbReference type="EMBL" id="MCBT01000046">
    <property type="protein sequence ID" value="OEG72698.1"/>
    <property type="molecule type" value="Genomic_DNA"/>
</dbReference>
<accession>A0A1E5IRS3</accession>
<proteinExistence type="predicted"/>
<name>A0A1E5IRS3_SHECO</name>
<feature type="signal peptide" evidence="1">
    <location>
        <begin position="1"/>
        <end position="29"/>
    </location>
</feature>
<dbReference type="RefSeq" id="WP_069671826.1">
    <property type="nucleotide sequence ID" value="NZ_JBNNIT010000004.1"/>
</dbReference>
<comment type="caution">
    <text evidence="2">The sequence shown here is derived from an EMBL/GenBank/DDBJ whole genome shotgun (WGS) entry which is preliminary data.</text>
</comment>
<gene>
    <name evidence="2" type="ORF">BEL05_10495</name>
</gene>
<evidence type="ECO:0000256" key="1">
    <source>
        <dbReference type="SAM" id="SignalP"/>
    </source>
</evidence>
<evidence type="ECO:0000313" key="2">
    <source>
        <dbReference type="EMBL" id="OEG72698.1"/>
    </source>
</evidence>
<evidence type="ECO:0000313" key="3">
    <source>
        <dbReference type="Proteomes" id="UP000095230"/>
    </source>
</evidence>
<dbReference type="OrthoDB" id="6249819at2"/>
<organism evidence="2 3">
    <name type="scientific">Shewanella colwelliana</name>
    <name type="common">Alteromonas colwelliana</name>
    <dbReference type="NCBI Taxonomy" id="23"/>
    <lineage>
        <taxon>Bacteria</taxon>
        <taxon>Pseudomonadati</taxon>
        <taxon>Pseudomonadota</taxon>
        <taxon>Gammaproteobacteria</taxon>
        <taxon>Alteromonadales</taxon>
        <taxon>Shewanellaceae</taxon>
        <taxon>Shewanella</taxon>
    </lineage>
</organism>
<dbReference type="Proteomes" id="UP000095230">
    <property type="component" value="Unassembled WGS sequence"/>
</dbReference>